<dbReference type="InterPro" id="IPR019201">
    <property type="entry name" value="DUF2065"/>
</dbReference>
<dbReference type="Proteomes" id="UP001368270">
    <property type="component" value="Unassembled WGS sequence"/>
</dbReference>
<evidence type="ECO:0000313" key="2">
    <source>
        <dbReference type="EMBL" id="MEJ5218487.1"/>
    </source>
</evidence>
<dbReference type="Pfam" id="PF09838">
    <property type="entry name" value="DUF2065"/>
    <property type="match status" value="1"/>
</dbReference>
<accession>A0ABU8QGE8</accession>
<feature type="transmembrane region" description="Helical" evidence="1">
    <location>
        <begin position="45"/>
        <end position="63"/>
    </location>
</feature>
<keyword evidence="3" id="KW-1185">Reference proteome</keyword>
<evidence type="ECO:0000256" key="1">
    <source>
        <dbReference type="SAM" id="Phobius"/>
    </source>
</evidence>
<dbReference type="RefSeq" id="WP_339403387.1">
    <property type="nucleotide sequence ID" value="NZ_JBBGAZ010000004.1"/>
</dbReference>
<organism evidence="2 3">
    <name type="scientific">Cognatishimia coralii</name>
    <dbReference type="NCBI Taxonomy" id="3083254"/>
    <lineage>
        <taxon>Bacteria</taxon>
        <taxon>Pseudomonadati</taxon>
        <taxon>Pseudomonadota</taxon>
        <taxon>Alphaproteobacteria</taxon>
        <taxon>Rhodobacterales</taxon>
        <taxon>Paracoccaceae</taxon>
        <taxon>Cognatishimia</taxon>
    </lineage>
</organism>
<gene>
    <name evidence="2" type="ORF">WG622_09565</name>
</gene>
<dbReference type="EMBL" id="JBBGAZ010000004">
    <property type="protein sequence ID" value="MEJ5218487.1"/>
    <property type="molecule type" value="Genomic_DNA"/>
</dbReference>
<protein>
    <submittedName>
        <fullName evidence="2">DUF2065 family protein</fullName>
    </submittedName>
</protein>
<proteinExistence type="predicted"/>
<comment type="caution">
    <text evidence="2">The sequence shown here is derived from an EMBL/GenBank/DDBJ whole genome shotgun (WGS) entry which is preliminary data.</text>
</comment>
<name>A0ABU8QGE8_9RHOB</name>
<keyword evidence="1" id="KW-1133">Transmembrane helix</keyword>
<sequence>MIETILLALGLVLILEGLVYALAPSLIEELLKALQSLSIAQRRQIGILVLALGIVLIVMARQFR</sequence>
<evidence type="ECO:0000313" key="3">
    <source>
        <dbReference type="Proteomes" id="UP001368270"/>
    </source>
</evidence>
<keyword evidence="1" id="KW-0472">Membrane</keyword>
<reference evidence="2 3" key="1">
    <citation type="submission" date="2024-03" db="EMBL/GenBank/DDBJ databases">
        <title>Cognatishimia coralii sp. nov., a marine bacterium isolated from coral surrounding seawater.</title>
        <authorList>
            <person name="Liu X."/>
            <person name="Liu S."/>
            <person name="Sun H."/>
            <person name="Zhang Y."/>
        </authorList>
    </citation>
    <scope>NUCLEOTIDE SEQUENCE [LARGE SCALE GENOMIC DNA]</scope>
    <source>
        <strain evidence="2 3">D5M38</strain>
    </source>
</reference>
<keyword evidence="1" id="KW-0812">Transmembrane</keyword>